<feature type="compositionally biased region" description="Polar residues" evidence="1">
    <location>
        <begin position="357"/>
        <end position="372"/>
    </location>
</feature>
<dbReference type="EMBL" id="JACAZE010000004">
    <property type="protein sequence ID" value="KAF7318597.1"/>
    <property type="molecule type" value="Genomic_DNA"/>
</dbReference>
<feature type="transmembrane region" description="Helical" evidence="2">
    <location>
        <begin position="225"/>
        <end position="248"/>
    </location>
</feature>
<organism evidence="3 4">
    <name type="scientific">Mycena chlorophos</name>
    <name type="common">Agaric fungus</name>
    <name type="synonym">Agaricus chlorophos</name>
    <dbReference type="NCBI Taxonomy" id="658473"/>
    <lineage>
        <taxon>Eukaryota</taxon>
        <taxon>Fungi</taxon>
        <taxon>Dikarya</taxon>
        <taxon>Basidiomycota</taxon>
        <taxon>Agaricomycotina</taxon>
        <taxon>Agaricomycetes</taxon>
        <taxon>Agaricomycetidae</taxon>
        <taxon>Agaricales</taxon>
        <taxon>Marasmiineae</taxon>
        <taxon>Mycenaceae</taxon>
        <taxon>Mycena</taxon>
    </lineage>
</organism>
<accession>A0A8H6TKV8</accession>
<proteinExistence type="predicted"/>
<feature type="compositionally biased region" description="Low complexity" evidence="1">
    <location>
        <begin position="181"/>
        <end position="216"/>
    </location>
</feature>
<reference evidence="3" key="1">
    <citation type="submission" date="2020-05" db="EMBL/GenBank/DDBJ databases">
        <title>Mycena genomes resolve the evolution of fungal bioluminescence.</title>
        <authorList>
            <person name="Tsai I.J."/>
        </authorList>
    </citation>
    <scope>NUCLEOTIDE SEQUENCE</scope>
    <source>
        <strain evidence="3">110903Hualien_Pintung</strain>
    </source>
</reference>
<dbReference type="AlphaFoldDB" id="A0A8H6TKV8"/>
<evidence type="ECO:0000313" key="3">
    <source>
        <dbReference type="EMBL" id="KAF7318597.1"/>
    </source>
</evidence>
<evidence type="ECO:0000256" key="1">
    <source>
        <dbReference type="SAM" id="MobiDB-lite"/>
    </source>
</evidence>
<sequence>MSLLLRGCWKLRVALFSSIFASSFGPAVVLAAPAGVTLWQFGEGRLLSGGTTLPLIPQGTHTAKDGSGSETTYLYQAVGQHAVPTVVGDVVTTQTVQSTGTRTLVVSASGWYEPFSVTTGAPTASQLAFIQCGFAAGDPGFGECFDGKPNGQTVLANSGLPTPVVLAVGTGGEGKAKDNGSPATATTDTTSPSTLPSDSSSPPTSSSASSSTSASSSNSRVSASIIAAAALSSIISTLLVFALVFWLCRRRRVRQAVFRDNLKATPFVLEQELPRSAASQSQSQSQTQAWTQAQRAQYQFGFMGPHSESSVSAGAVSGRVEGRDNMFGFAFPAAARPTIRDDAAAHPYLHHAPGQGPRTTNRTSTGTLSSISDPEMAMAPGSGSPTGRYLRYSSDKMPGARGSVLRDAGEDERALPGYR</sequence>
<evidence type="ECO:0000256" key="2">
    <source>
        <dbReference type="SAM" id="Phobius"/>
    </source>
</evidence>
<dbReference type="Proteomes" id="UP000613580">
    <property type="component" value="Unassembled WGS sequence"/>
</dbReference>
<keyword evidence="2" id="KW-0812">Transmembrane</keyword>
<comment type="caution">
    <text evidence="3">The sequence shown here is derived from an EMBL/GenBank/DDBJ whole genome shotgun (WGS) entry which is preliminary data.</text>
</comment>
<keyword evidence="4" id="KW-1185">Reference proteome</keyword>
<gene>
    <name evidence="3" type="ORF">HMN09_00370500</name>
</gene>
<feature type="region of interest" description="Disordered" evidence="1">
    <location>
        <begin position="166"/>
        <end position="216"/>
    </location>
</feature>
<evidence type="ECO:0000313" key="4">
    <source>
        <dbReference type="Proteomes" id="UP000613580"/>
    </source>
</evidence>
<name>A0A8H6TKV8_MYCCL</name>
<protein>
    <submittedName>
        <fullName evidence="3">Uncharacterized protein</fullName>
    </submittedName>
</protein>
<dbReference type="OrthoDB" id="2962003at2759"/>
<keyword evidence="2" id="KW-0472">Membrane</keyword>
<feature type="region of interest" description="Disordered" evidence="1">
    <location>
        <begin position="347"/>
        <end position="419"/>
    </location>
</feature>
<feature type="compositionally biased region" description="Basic and acidic residues" evidence="1">
    <location>
        <begin position="407"/>
        <end position="419"/>
    </location>
</feature>
<keyword evidence="2" id="KW-1133">Transmembrane helix</keyword>